<dbReference type="GO" id="GO:0005829">
    <property type="term" value="C:cytosol"/>
    <property type="evidence" value="ECO:0007669"/>
    <property type="project" value="TreeGrafter"/>
</dbReference>
<dbReference type="CDD" id="cd04729">
    <property type="entry name" value="NanE"/>
    <property type="match status" value="1"/>
</dbReference>
<dbReference type="FunFam" id="3.20.20.70:FF:000035">
    <property type="entry name" value="Putative N-acetylmannosamine-6-phosphate 2-epimerase"/>
    <property type="match status" value="1"/>
</dbReference>
<evidence type="ECO:0000256" key="5">
    <source>
        <dbReference type="ARBA" id="ARBA00023235"/>
    </source>
</evidence>
<dbReference type="GO" id="GO:0005975">
    <property type="term" value="P:carbohydrate metabolic process"/>
    <property type="evidence" value="ECO:0007669"/>
    <property type="project" value="UniProtKB-UniRule"/>
</dbReference>
<dbReference type="eggNOG" id="COG3010">
    <property type="taxonomic scope" value="Bacteria"/>
</dbReference>
<dbReference type="PANTHER" id="PTHR36204:SF1">
    <property type="entry name" value="N-ACETYLMANNOSAMINE-6-PHOSPHATE 2-EPIMERASE-RELATED"/>
    <property type="match status" value="1"/>
</dbReference>
<proteinExistence type="inferred from homology"/>
<name>S9UD79_PAEAL</name>
<dbReference type="HAMAP" id="MF_01235">
    <property type="entry name" value="ManNAc6P_epimer"/>
    <property type="match status" value="1"/>
</dbReference>
<dbReference type="UniPathway" id="UPA00629">
    <property type="reaction ID" value="UER00682"/>
</dbReference>
<evidence type="ECO:0000313" key="8">
    <source>
        <dbReference type="EMBL" id="EPY08435.1"/>
    </source>
</evidence>
<dbReference type="Gene3D" id="3.20.20.70">
    <property type="entry name" value="Aldolase class I"/>
    <property type="match status" value="1"/>
</dbReference>
<dbReference type="PANTHER" id="PTHR36204">
    <property type="entry name" value="N-ACETYLMANNOSAMINE-6-PHOSPHATE 2-EPIMERASE-RELATED"/>
    <property type="match status" value="1"/>
</dbReference>
<dbReference type="EMBL" id="ATMT01000015">
    <property type="protein sequence ID" value="EPY08435.1"/>
    <property type="molecule type" value="Genomic_DNA"/>
</dbReference>
<evidence type="ECO:0000256" key="1">
    <source>
        <dbReference type="ARBA" id="ARBA00000056"/>
    </source>
</evidence>
<comment type="caution">
    <text evidence="8">The sequence shown here is derived from an EMBL/GenBank/DDBJ whole genome shotgun (WGS) entry which is preliminary data.</text>
</comment>
<dbReference type="GO" id="GO:0019262">
    <property type="term" value="P:N-acetylneuraminate catabolic process"/>
    <property type="evidence" value="ECO:0007669"/>
    <property type="project" value="UniProtKB-UniRule"/>
</dbReference>
<dbReference type="Pfam" id="PF04131">
    <property type="entry name" value="NanE"/>
    <property type="match status" value="1"/>
</dbReference>
<evidence type="ECO:0000256" key="7">
    <source>
        <dbReference type="HAMAP-Rule" id="MF_01235"/>
    </source>
</evidence>
<gene>
    <name evidence="7" type="primary">nanE</name>
    <name evidence="8" type="ORF">PAALTS15_04533</name>
</gene>
<keyword evidence="5 7" id="KW-0413">Isomerase</keyword>
<reference evidence="8 9" key="1">
    <citation type="submission" date="2013-05" db="EMBL/GenBank/DDBJ databases">
        <authorList>
            <person name="Strain E.A."/>
            <person name="Brown E."/>
            <person name="Allard M.W."/>
            <person name="Luo Y.L."/>
        </authorList>
    </citation>
    <scope>NUCLEOTIDE SEQUENCE [LARGE SCALE GENOMIC DNA]</scope>
    <source>
        <strain evidence="8 9">TS-15</strain>
    </source>
</reference>
<comment type="similarity">
    <text evidence="4 7">Belongs to the NanE family.</text>
</comment>
<comment type="function">
    <text evidence="2 7">Converts N-acetylmannosamine-6-phosphate (ManNAc-6-P) to N-acetylglucosamine-6-phosphate (GlcNAc-6-P).</text>
</comment>
<comment type="pathway">
    <text evidence="3 7">Amino-sugar metabolism; N-acetylneuraminate degradation; D-fructose 6-phosphate from N-acetylneuraminate: step 3/5.</text>
</comment>
<comment type="catalytic activity">
    <reaction evidence="1 7">
        <text>an N-acyl-D-glucosamine 6-phosphate = an N-acyl-D-mannosamine 6-phosphate</text>
        <dbReference type="Rhea" id="RHEA:23932"/>
        <dbReference type="ChEBI" id="CHEBI:57599"/>
        <dbReference type="ChEBI" id="CHEBI:57666"/>
        <dbReference type="EC" id="5.1.3.9"/>
    </reaction>
</comment>
<evidence type="ECO:0000256" key="4">
    <source>
        <dbReference type="ARBA" id="ARBA00007439"/>
    </source>
</evidence>
<dbReference type="GO" id="GO:0047465">
    <property type="term" value="F:N-acylglucosamine-6-phosphate 2-epimerase activity"/>
    <property type="evidence" value="ECO:0007669"/>
    <property type="project" value="UniProtKB-EC"/>
</dbReference>
<keyword evidence="6 7" id="KW-0119">Carbohydrate metabolism</keyword>
<organism evidence="8 9">
    <name type="scientific">Paenibacillus alvei TS-15</name>
    <dbReference type="NCBI Taxonomy" id="1117108"/>
    <lineage>
        <taxon>Bacteria</taxon>
        <taxon>Bacillati</taxon>
        <taxon>Bacillota</taxon>
        <taxon>Bacilli</taxon>
        <taxon>Bacillales</taxon>
        <taxon>Paenibacillaceae</taxon>
        <taxon>Paenibacillus</taxon>
    </lineage>
</organism>
<accession>S9UD79</accession>
<dbReference type="NCBIfam" id="NF002231">
    <property type="entry name" value="PRK01130.1"/>
    <property type="match status" value="1"/>
</dbReference>
<dbReference type="InterPro" id="IPR007260">
    <property type="entry name" value="NanE"/>
</dbReference>
<protein>
    <recommendedName>
        <fullName evidence="7">Putative N-acetylmannosamine-6-phosphate 2-epimerase</fullName>
        <ecNumber evidence="7">5.1.3.9</ecNumber>
    </recommendedName>
    <alternativeName>
        <fullName evidence="7">ManNAc-6-P epimerase</fullName>
    </alternativeName>
</protein>
<dbReference type="Proteomes" id="UP000015344">
    <property type="component" value="Unassembled WGS sequence"/>
</dbReference>
<dbReference type="InterPro" id="IPR011060">
    <property type="entry name" value="RibuloseP-bd_barrel"/>
</dbReference>
<dbReference type="PATRIC" id="fig|1117108.3.peg.943"/>
<sequence length="286" mass="30865">MYSKYWMIISNLWELETMKVEETNKRVEKLAEQLQGNLIVSCQAYPGEALYGSDMMVRMALAAVNGGAAGIRSNSPQDVAAIKEAVRIPVIGIWKKEYPGSNVYITPTLADVEVMIAVGADMVALDATMQPRPSGETLEYIVNVIKTKYDIPLMADISTYEEGIRAAELGFDFISTTLSGYTPYSLQQKEPDMELIKRLAAAVSTPIIAEGRIHTPVQAEEALRNGAFSVVVGTAITRPHTLTSSFVSKIKGGHVPVQAAMSGSVIPVIPQNQDGNEPASKGEASS</sequence>
<dbReference type="SUPFAM" id="SSF51366">
    <property type="entry name" value="Ribulose-phoshate binding barrel"/>
    <property type="match status" value="1"/>
</dbReference>
<dbReference type="GO" id="GO:0006053">
    <property type="term" value="P:N-acetylmannosamine catabolic process"/>
    <property type="evidence" value="ECO:0007669"/>
    <property type="project" value="TreeGrafter"/>
</dbReference>
<dbReference type="AlphaFoldDB" id="S9UD79"/>
<evidence type="ECO:0000256" key="3">
    <source>
        <dbReference type="ARBA" id="ARBA00005081"/>
    </source>
</evidence>
<evidence type="ECO:0000313" key="9">
    <source>
        <dbReference type="Proteomes" id="UP000015344"/>
    </source>
</evidence>
<dbReference type="EC" id="5.1.3.9" evidence="7"/>
<dbReference type="InterPro" id="IPR013785">
    <property type="entry name" value="Aldolase_TIM"/>
</dbReference>
<evidence type="ECO:0000256" key="2">
    <source>
        <dbReference type="ARBA" id="ARBA00002147"/>
    </source>
</evidence>
<evidence type="ECO:0000256" key="6">
    <source>
        <dbReference type="ARBA" id="ARBA00023277"/>
    </source>
</evidence>